<proteinExistence type="predicted"/>
<organism evidence="1 2">
    <name type="scientific">Mycobacterium angelicum</name>
    <dbReference type="NCBI Taxonomy" id="470074"/>
    <lineage>
        <taxon>Bacteria</taxon>
        <taxon>Bacillati</taxon>
        <taxon>Actinomycetota</taxon>
        <taxon>Actinomycetes</taxon>
        <taxon>Mycobacteriales</taxon>
        <taxon>Mycobacteriaceae</taxon>
        <taxon>Mycobacterium</taxon>
    </lineage>
</organism>
<evidence type="ECO:0000313" key="2">
    <source>
        <dbReference type="Proteomes" id="UP000192284"/>
    </source>
</evidence>
<accession>A0A1W9ZGV6</accession>
<dbReference type="Proteomes" id="UP000192284">
    <property type="component" value="Unassembled WGS sequence"/>
</dbReference>
<sequence length="234" mass="25357">MQRGPVSEQLASRAVTLTRLTTHLGRGLRRVATDAALRGARAFPRRIQDLDAATLSRIMGRTVSPVEIIGDTSGTTTRARLALRGDGVPDSAFVKMTALTTATRLIGELGRLGETEIRFYRQLSPQLDTGVPTHPMRDVAYTLVTSMTTGDRQDCQRELLDIYRRALAACGGPDLEHEHLWLRYRQAAAYTYVAATITAGLGGMQTEDIALAGLRLAVAALADLETAAALRKVL</sequence>
<protein>
    <submittedName>
        <fullName evidence="1">Uncharacterized protein</fullName>
    </submittedName>
</protein>
<comment type="caution">
    <text evidence="1">The sequence shown here is derived from an EMBL/GenBank/DDBJ whole genome shotgun (WGS) entry which is preliminary data.</text>
</comment>
<keyword evidence="2" id="KW-1185">Reference proteome</keyword>
<dbReference type="AlphaFoldDB" id="A0A1W9ZGV6"/>
<name>A0A1W9ZGV6_MYCAN</name>
<dbReference type="RefSeq" id="WP_083115456.1">
    <property type="nucleotide sequence ID" value="NZ_JACKTS010000040.1"/>
</dbReference>
<dbReference type="EMBL" id="MVHE01000053">
    <property type="protein sequence ID" value="ORA14962.1"/>
    <property type="molecule type" value="Genomic_DNA"/>
</dbReference>
<dbReference type="OrthoDB" id="141068at2"/>
<evidence type="ECO:0000313" key="1">
    <source>
        <dbReference type="EMBL" id="ORA14962.1"/>
    </source>
</evidence>
<reference evidence="1 2" key="1">
    <citation type="submission" date="2017-02" db="EMBL/GenBank/DDBJ databases">
        <title>The new phylogeny of genus Mycobacterium.</title>
        <authorList>
            <person name="Tortoli E."/>
            <person name="Trovato A."/>
            <person name="Cirillo D.M."/>
        </authorList>
    </citation>
    <scope>NUCLEOTIDE SEQUENCE [LARGE SCALE GENOMIC DNA]</scope>
    <source>
        <strain evidence="1 2">DSM 45057</strain>
    </source>
</reference>
<gene>
    <name evidence="1" type="ORF">BST12_22490</name>
</gene>